<dbReference type="PANTHER" id="PTHR43747:SF4">
    <property type="entry name" value="FLAVIN-DEPENDENT TRYPTOPHAN HALOGENASE"/>
    <property type="match status" value="1"/>
</dbReference>
<dbReference type="PANTHER" id="PTHR43747">
    <property type="entry name" value="FAD-BINDING PROTEIN"/>
    <property type="match status" value="1"/>
</dbReference>
<evidence type="ECO:0000256" key="1">
    <source>
        <dbReference type="PIRSR" id="PIRSR011396-1"/>
    </source>
</evidence>
<evidence type="ECO:0000313" key="4">
    <source>
        <dbReference type="Proteomes" id="UP000617634"/>
    </source>
</evidence>
<dbReference type="RefSeq" id="WP_197166813.1">
    <property type="nucleotide sequence ID" value="NZ_JADZGI010000004.1"/>
</dbReference>
<protein>
    <submittedName>
        <fullName evidence="3">Tryptophan 7-halogenase</fullName>
    </submittedName>
</protein>
<dbReference type="GO" id="GO:0004497">
    <property type="term" value="F:monooxygenase activity"/>
    <property type="evidence" value="ECO:0007669"/>
    <property type="project" value="InterPro"/>
</dbReference>
<sequence length="503" mass="55076">MSAPISRVVIAGGGSAGWMSAAALARTLQGTGIAIELVESDAIGTVGVGEATIPPIRIFNQMLGIDEAEFVKATQGTFKLGIEFVDWRHKGARYLHPFGRHGDDFGPVAFHQHWLAQRARGDETPLAEYCLATMAARQGRFAPPPANATKGSVWSTFSHAYHFDAGLYAAFLRRRAEAQGVVRHEGRIASVERDGENGNVDALVLEDGRRLEADLFIDCTGFAALLIGKALDVPYCDWSRWLPCDRALAVPTAPAGPPLPYTRASARNAGWQWRIPLQHRLGNGLVFASSFIDEESARAELLANLEAEPGAEPRLIRFTTGRREQAWSHNVVSIGLASGFLEPLESTSLHLIQTGIARLLSLFPGRDMDPATRAEYNTLVAQEWDGVRDFLVLHYATNARDDTPFWRHCRTLPLPDSLRARIELFRSSGRVIERDSPVFNRDSWLSVLLGQGIEPQGHDPLAHAMPAAERANVLRAMHKVIAQTAGAMPTHADTLARHFSAKG</sequence>
<proteinExistence type="predicted"/>
<keyword evidence="2" id="KW-0274">FAD</keyword>
<evidence type="ECO:0000313" key="3">
    <source>
        <dbReference type="EMBL" id="MBH0114878.1"/>
    </source>
</evidence>
<dbReference type="InterPro" id="IPR036188">
    <property type="entry name" value="FAD/NAD-bd_sf"/>
</dbReference>
<dbReference type="InterPro" id="IPR050816">
    <property type="entry name" value="Flavin-dep_Halogenase_NPB"/>
</dbReference>
<dbReference type="GO" id="GO:0000166">
    <property type="term" value="F:nucleotide binding"/>
    <property type="evidence" value="ECO:0007669"/>
    <property type="project" value="UniProtKB-KW"/>
</dbReference>
<dbReference type="SUPFAM" id="SSF51905">
    <property type="entry name" value="FAD/NAD(P)-binding domain"/>
    <property type="match status" value="1"/>
</dbReference>
<gene>
    <name evidence="3" type="ORF">I5E68_18175</name>
</gene>
<evidence type="ECO:0000256" key="2">
    <source>
        <dbReference type="PIRSR" id="PIRSR011396-2"/>
    </source>
</evidence>
<dbReference type="PIRSF" id="PIRSF011396">
    <property type="entry name" value="Trp_halogenase"/>
    <property type="match status" value="1"/>
</dbReference>
<dbReference type="Pfam" id="PF04820">
    <property type="entry name" value="Trp_halogenase"/>
    <property type="match status" value="1"/>
</dbReference>
<feature type="binding site" evidence="2">
    <location>
        <position position="336"/>
    </location>
    <ligand>
        <name>FAD</name>
        <dbReference type="ChEBI" id="CHEBI:57692"/>
    </ligand>
</feature>
<dbReference type="AlphaFoldDB" id="A0A931MMC2"/>
<feature type="binding site" evidence="2">
    <location>
        <begin position="13"/>
        <end position="16"/>
    </location>
    <ligand>
        <name>FAD</name>
        <dbReference type="ChEBI" id="CHEBI:57692"/>
    </ligand>
</feature>
<feature type="active site" evidence="1">
    <location>
        <position position="79"/>
    </location>
</feature>
<keyword evidence="2" id="KW-0285">Flavoprotein</keyword>
<keyword evidence="2" id="KW-0547">Nucleotide-binding</keyword>
<dbReference type="Proteomes" id="UP000617634">
    <property type="component" value="Unassembled WGS sequence"/>
</dbReference>
<feature type="binding site" evidence="2">
    <location>
        <position position="345"/>
    </location>
    <ligand>
        <name>L-tryptophan</name>
        <dbReference type="ChEBI" id="CHEBI:57912"/>
    </ligand>
</feature>
<name>A0A931MMC2_9SPHN</name>
<keyword evidence="4" id="KW-1185">Reference proteome</keyword>
<reference evidence="3" key="1">
    <citation type="submission" date="2020-11" db="EMBL/GenBank/DDBJ databases">
        <title>Novosphingobium aureum sp. nov., a marine bacterium isolated from sediment of a salt flat.</title>
        <authorList>
            <person name="Yoo Y."/>
            <person name="Kim J.-J."/>
        </authorList>
    </citation>
    <scope>NUCLEOTIDE SEQUENCE</scope>
    <source>
        <strain evidence="3">YJ-S2-02</strain>
    </source>
</reference>
<organism evidence="3 4">
    <name type="scientific">Novosphingobium aureum</name>
    <dbReference type="NCBI Taxonomy" id="2792964"/>
    <lineage>
        <taxon>Bacteria</taxon>
        <taxon>Pseudomonadati</taxon>
        <taxon>Pseudomonadota</taxon>
        <taxon>Alphaproteobacteria</taxon>
        <taxon>Sphingomonadales</taxon>
        <taxon>Sphingomonadaceae</taxon>
        <taxon>Novosphingobium</taxon>
    </lineage>
</organism>
<accession>A0A931MMC2</accession>
<dbReference type="InterPro" id="IPR033856">
    <property type="entry name" value="Trp_halogen"/>
</dbReference>
<feature type="binding site" evidence="2">
    <location>
        <position position="79"/>
    </location>
    <ligand>
        <name>7-chloro-L-tryptophan</name>
        <dbReference type="ChEBI" id="CHEBI:58713"/>
    </ligand>
</feature>
<dbReference type="EMBL" id="JADZGI010000004">
    <property type="protein sequence ID" value="MBH0114878.1"/>
    <property type="molecule type" value="Genomic_DNA"/>
</dbReference>
<dbReference type="Gene3D" id="3.50.50.60">
    <property type="entry name" value="FAD/NAD(P)-binding domain"/>
    <property type="match status" value="1"/>
</dbReference>
<comment type="caution">
    <text evidence="3">The sequence shown here is derived from an EMBL/GenBank/DDBJ whole genome shotgun (WGS) entry which is preliminary data.</text>
</comment>
<dbReference type="InterPro" id="IPR006905">
    <property type="entry name" value="Flavin_halogenase"/>
</dbReference>